<evidence type="ECO:0000313" key="2">
    <source>
        <dbReference type="Proteomes" id="UP001241935"/>
    </source>
</evidence>
<dbReference type="NCBIfam" id="TIGR01725">
    <property type="entry name" value="phge_HK97_gp10"/>
    <property type="match status" value="1"/>
</dbReference>
<reference evidence="1" key="1">
    <citation type="submission" date="2023-04" db="EMBL/GenBank/DDBJ databases">
        <title>The environmental microbiomes in feedlot watering bowls are a reservoir of florfenicol resistance for bovine respiratory disease pathogens.</title>
        <authorList>
            <person name="Kos D.W."/>
            <person name="Ruzzini A.C."/>
            <person name="Schreiner B."/>
            <person name="Jelinski M.D."/>
        </authorList>
    </citation>
    <scope>NUCLEOTIDE SEQUENCE</scope>
    <source>
        <strain evidence="1">WB3</strain>
    </source>
</reference>
<dbReference type="AlphaFoldDB" id="A0AAW6US22"/>
<gene>
    <name evidence="1" type="ORF">QOR41_06415</name>
</gene>
<name>A0AAW6US22_9GAMM</name>
<proteinExistence type="predicted"/>
<dbReference type="Pfam" id="PF04883">
    <property type="entry name" value="HK97-gp10_like"/>
    <property type="match status" value="1"/>
</dbReference>
<evidence type="ECO:0000313" key="1">
    <source>
        <dbReference type="EMBL" id="MDK1683475.1"/>
    </source>
</evidence>
<comment type="caution">
    <text evidence="1">The sequence shown here is derived from an EMBL/GenBank/DDBJ whole genome shotgun (WGS) entry which is preliminary data.</text>
</comment>
<dbReference type="Proteomes" id="UP001241935">
    <property type="component" value="Unassembled WGS sequence"/>
</dbReference>
<sequence length="157" mass="17267">MTVELNIQGMDQLKRKLDQLSNPKKAKQIARKAGRQAMNLVRDAARTNAKAIDDPETREKIHKNIVTQGGKSRNSNEIVIRVGVKGGAAMNQHSNRAALSGLSGGNTTYWRMLEYGNSHQPAIPFMRPALSQNLDKVTTKFVQVFDAEITKALSGVP</sequence>
<accession>A0AAW6US22</accession>
<protein>
    <submittedName>
        <fullName evidence="1">HK97 gp10 family phage protein</fullName>
    </submittedName>
</protein>
<dbReference type="EMBL" id="JASKNE010000001">
    <property type="protein sequence ID" value="MDK1683475.1"/>
    <property type="molecule type" value="Genomic_DNA"/>
</dbReference>
<dbReference type="RefSeq" id="WP_284066728.1">
    <property type="nucleotide sequence ID" value="NZ_JASKNE010000001.1"/>
</dbReference>
<dbReference type="InterPro" id="IPR010064">
    <property type="entry name" value="HK97-gp10_tail"/>
</dbReference>
<organism evidence="1 2">
    <name type="scientific">Acinetobacter terrestris</name>
    <dbReference type="NCBI Taxonomy" id="2529843"/>
    <lineage>
        <taxon>Bacteria</taxon>
        <taxon>Pseudomonadati</taxon>
        <taxon>Pseudomonadota</taxon>
        <taxon>Gammaproteobacteria</taxon>
        <taxon>Moraxellales</taxon>
        <taxon>Moraxellaceae</taxon>
        <taxon>Acinetobacter</taxon>
        <taxon>Acinetobacter Taxon 24</taxon>
    </lineage>
</organism>